<accession>A0A511D1W0</accession>
<dbReference type="PROSITE" id="PS50850">
    <property type="entry name" value="MFS"/>
    <property type="match status" value="1"/>
</dbReference>
<dbReference type="GO" id="GO:0005886">
    <property type="term" value="C:plasma membrane"/>
    <property type="evidence" value="ECO:0007669"/>
    <property type="project" value="UniProtKB-SubCell"/>
</dbReference>
<feature type="transmembrane region" description="Helical" evidence="5">
    <location>
        <begin position="336"/>
        <end position="354"/>
    </location>
</feature>
<evidence type="ECO:0000259" key="6">
    <source>
        <dbReference type="PROSITE" id="PS50850"/>
    </source>
</evidence>
<evidence type="ECO:0000256" key="1">
    <source>
        <dbReference type="ARBA" id="ARBA00004651"/>
    </source>
</evidence>
<dbReference type="Pfam" id="PF07690">
    <property type="entry name" value="MFS_1"/>
    <property type="match status" value="1"/>
</dbReference>
<feature type="transmembrane region" description="Helical" evidence="5">
    <location>
        <begin position="120"/>
        <end position="140"/>
    </location>
</feature>
<evidence type="ECO:0000313" key="7">
    <source>
        <dbReference type="EMBL" id="GEL18513.1"/>
    </source>
</evidence>
<dbReference type="Proteomes" id="UP000321328">
    <property type="component" value="Unassembled WGS sequence"/>
</dbReference>
<dbReference type="EMBL" id="BJVI01000021">
    <property type="protein sequence ID" value="GEL18513.1"/>
    <property type="molecule type" value="Genomic_DNA"/>
</dbReference>
<dbReference type="AlphaFoldDB" id="A0A511D1W0"/>
<keyword evidence="3 5" id="KW-1133">Transmembrane helix</keyword>
<evidence type="ECO:0000313" key="8">
    <source>
        <dbReference type="Proteomes" id="UP000321328"/>
    </source>
</evidence>
<feature type="transmembrane region" description="Helical" evidence="5">
    <location>
        <begin position="146"/>
        <end position="167"/>
    </location>
</feature>
<comment type="caution">
    <text evidence="7">The sequence shown here is derived from an EMBL/GenBank/DDBJ whole genome shotgun (WGS) entry which is preliminary data.</text>
</comment>
<protein>
    <submittedName>
        <fullName evidence="7">MFS transporter</fullName>
    </submittedName>
</protein>
<evidence type="ECO:0000256" key="2">
    <source>
        <dbReference type="ARBA" id="ARBA00022692"/>
    </source>
</evidence>
<proteinExistence type="predicted"/>
<keyword evidence="2 5" id="KW-0812">Transmembrane</keyword>
<feature type="transmembrane region" description="Helical" evidence="5">
    <location>
        <begin position="427"/>
        <end position="447"/>
    </location>
</feature>
<feature type="transmembrane region" description="Helical" evidence="5">
    <location>
        <begin position="53"/>
        <end position="75"/>
    </location>
</feature>
<feature type="transmembrane region" description="Helical" evidence="5">
    <location>
        <begin position="87"/>
        <end position="108"/>
    </location>
</feature>
<feature type="transmembrane region" description="Helical" evidence="5">
    <location>
        <begin position="216"/>
        <end position="235"/>
    </location>
</feature>
<dbReference type="InterPro" id="IPR036259">
    <property type="entry name" value="MFS_trans_sf"/>
</dbReference>
<dbReference type="PANTHER" id="PTHR23534:SF1">
    <property type="entry name" value="MAJOR FACILITATOR SUPERFAMILY PROTEIN"/>
    <property type="match status" value="1"/>
</dbReference>
<feature type="transmembrane region" description="Helical" evidence="5">
    <location>
        <begin position="303"/>
        <end position="324"/>
    </location>
</feature>
<feature type="transmembrane region" description="Helical" evidence="5">
    <location>
        <begin position="270"/>
        <end position="291"/>
    </location>
</feature>
<keyword evidence="8" id="KW-1185">Reference proteome</keyword>
<feature type="domain" description="Major facilitator superfamily (MFS) profile" evidence="6">
    <location>
        <begin position="53"/>
        <end position="453"/>
    </location>
</feature>
<dbReference type="InterPro" id="IPR020846">
    <property type="entry name" value="MFS_dom"/>
</dbReference>
<gene>
    <name evidence="7" type="ORF">PA7_23500</name>
</gene>
<reference evidence="7 8" key="1">
    <citation type="submission" date="2019-07" db="EMBL/GenBank/DDBJ databases">
        <title>Whole genome shotgun sequence of Pseudonocardia asaccharolytica NBRC 16224.</title>
        <authorList>
            <person name="Hosoyama A."/>
            <person name="Uohara A."/>
            <person name="Ohji S."/>
            <person name="Ichikawa N."/>
        </authorList>
    </citation>
    <scope>NUCLEOTIDE SEQUENCE [LARGE SCALE GENOMIC DNA]</scope>
    <source>
        <strain evidence="7 8">NBRC 16224</strain>
    </source>
</reference>
<feature type="transmembrane region" description="Helical" evidence="5">
    <location>
        <begin position="360"/>
        <end position="384"/>
    </location>
</feature>
<dbReference type="OrthoDB" id="9776171at2"/>
<dbReference type="PANTHER" id="PTHR23534">
    <property type="entry name" value="MFS PERMEASE"/>
    <property type="match status" value="1"/>
</dbReference>
<evidence type="ECO:0000256" key="3">
    <source>
        <dbReference type="ARBA" id="ARBA00022989"/>
    </source>
</evidence>
<organism evidence="7 8">
    <name type="scientific">Pseudonocardia asaccharolytica DSM 44247 = NBRC 16224</name>
    <dbReference type="NCBI Taxonomy" id="1123024"/>
    <lineage>
        <taxon>Bacteria</taxon>
        <taxon>Bacillati</taxon>
        <taxon>Actinomycetota</taxon>
        <taxon>Actinomycetes</taxon>
        <taxon>Pseudonocardiales</taxon>
        <taxon>Pseudonocardiaceae</taxon>
        <taxon>Pseudonocardia</taxon>
    </lineage>
</organism>
<sequence>MVPRPTDNLGRRGDRTVALLTRGSLPTVAAARQDRTVGTTLTTAAVAAAQRRVLVTLSLSQVLGGVGVATAIAISSLTASRLSGSEAVGGAAQTMVVLGAAASALVTARVATRGGRRPAITVAYAGSALGGAGAIVAVTIGNAAALLAALVLVGAATAAGLAARFAATDLAAPERRARALAMVVWATTVGAVAGPNLAGPTQDVAQRLGWEPSTGPFVLCTGVFALAAGISWLGLRPDPLLLARARADDGAARAVVSGAQVRAALRASPAAVLGLVGVALGHLVMVAIMSMTPVHMDHGGASLQAVGLVISLHVAGMYALSPLFGWLADRLGRRPVLALGAVLLVASGILSAMAGSTDHALLTIGLILLGLGWSAGLIAGSALLTESLPVEVRPRAQGLSDVTMNVAGAVGGIAGGLIVAATSFGVLGVVSAVLVLPFLVAAGASVLRPARTA</sequence>
<dbReference type="SUPFAM" id="SSF103473">
    <property type="entry name" value="MFS general substrate transporter"/>
    <property type="match status" value="1"/>
</dbReference>
<evidence type="ECO:0000256" key="5">
    <source>
        <dbReference type="SAM" id="Phobius"/>
    </source>
</evidence>
<dbReference type="Gene3D" id="1.20.1250.20">
    <property type="entry name" value="MFS general substrate transporter like domains"/>
    <property type="match status" value="2"/>
</dbReference>
<dbReference type="GO" id="GO:0022857">
    <property type="term" value="F:transmembrane transporter activity"/>
    <property type="evidence" value="ECO:0007669"/>
    <property type="project" value="InterPro"/>
</dbReference>
<feature type="transmembrane region" description="Helical" evidence="5">
    <location>
        <begin position="179"/>
        <end position="196"/>
    </location>
</feature>
<dbReference type="InterPro" id="IPR011701">
    <property type="entry name" value="MFS"/>
</dbReference>
<evidence type="ECO:0000256" key="4">
    <source>
        <dbReference type="ARBA" id="ARBA00023136"/>
    </source>
</evidence>
<keyword evidence="4 5" id="KW-0472">Membrane</keyword>
<dbReference type="STRING" id="1123024.GCA_000423625_00197"/>
<name>A0A511D1W0_9PSEU</name>
<comment type="subcellular location">
    <subcellularLocation>
        <location evidence="1">Cell membrane</location>
        <topology evidence="1">Multi-pass membrane protein</topology>
    </subcellularLocation>
</comment>
<feature type="transmembrane region" description="Helical" evidence="5">
    <location>
        <begin position="404"/>
        <end position="421"/>
    </location>
</feature>